<dbReference type="InterPro" id="IPR029058">
    <property type="entry name" value="AB_hydrolase_fold"/>
</dbReference>
<proteinExistence type="predicted"/>
<gene>
    <name evidence="3" type="ORF">C8D88_111132</name>
</gene>
<evidence type="ECO:0000313" key="4">
    <source>
        <dbReference type="Proteomes" id="UP000246005"/>
    </source>
</evidence>
<dbReference type="SUPFAM" id="SSF53474">
    <property type="entry name" value="alpha/beta-Hydrolases"/>
    <property type="match status" value="1"/>
</dbReference>
<comment type="caution">
    <text evidence="3">The sequence shown here is derived from an EMBL/GenBank/DDBJ whole genome shotgun (WGS) entry which is preliminary data.</text>
</comment>
<dbReference type="RefSeq" id="WP_233440049.1">
    <property type="nucleotide sequence ID" value="NZ_QGHB01000011.1"/>
</dbReference>
<feature type="domain" description="AB hydrolase-1" evidence="2">
    <location>
        <begin position="21"/>
        <end position="258"/>
    </location>
</feature>
<dbReference type="Gene3D" id="3.40.50.1820">
    <property type="entry name" value="alpha/beta hydrolase"/>
    <property type="match status" value="1"/>
</dbReference>
<organism evidence="3 4">
    <name type="scientific">Lentzea atacamensis</name>
    <dbReference type="NCBI Taxonomy" id="531938"/>
    <lineage>
        <taxon>Bacteria</taxon>
        <taxon>Bacillati</taxon>
        <taxon>Actinomycetota</taxon>
        <taxon>Actinomycetes</taxon>
        <taxon>Pseudonocardiales</taxon>
        <taxon>Pseudonocardiaceae</taxon>
        <taxon>Lentzea</taxon>
    </lineage>
</organism>
<keyword evidence="1" id="KW-0560">Oxidoreductase</keyword>
<evidence type="ECO:0000256" key="1">
    <source>
        <dbReference type="ARBA" id="ARBA00022559"/>
    </source>
</evidence>
<dbReference type="PANTHER" id="PTHR43433">
    <property type="entry name" value="HYDROLASE, ALPHA/BETA FOLD FAMILY PROTEIN"/>
    <property type="match status" value="1"/>
</dbReference>
<sequence>MFADLPGVKLSYDDTGSGEPVVLVMGAGATGRVWHLHQVPALVEAGYRVITFDNRGISPAAPGFTVDDLVTDTAGLIEHLGLGRCRLVGTSMGAQVVTELALARPDLVSQAVLMATRGRSDVMRAAMGLAEKEMLDSGVVLPPRQEAIDRALRNLSPHTLNDDAAVSDWLDVFEMSPILWTPGLRAQLDLDFAPGSSRLAAYADIRVPCLVVGFADDLRLPPHLSREVADAIPGARYVELERCGHYGYLERPDVVNAAVLEFFAAGHC</sequence>
<accession>A0A316HRF7</accession>
<dbReference type="GO" id="GO:0004601">
    <property type="term" value="F:peroxidase activity"/>
    <property type="evidence" value="ECO:0007669"/>
    <property type="project" value="UniProtKB-KW"/>
</dbReference>
<evidence type="ECO:0000313" key="3">
    <source>
        <dbReference type="EMBL" id="PWK83247.1"/>
    </source>
</evidence>
<evidence type="ECO:0000259" key="2">
    <source>
        <dbReference type="Pfam" id="PF12697"/>
    </source>
</evidence>
<keyword evidence="1" id="KW-0575">Peroxidase</keyword>
<reference evidence="3 4" key="1">
    <citation type="submission" date="2018-05" db="EMBL/GenBank/DDBJ databases">
        <title>Genomic Encyclopedia of Type Strains, Phase IV (KMG-IV): sequencing the most valuable type-strain genomes for metagenomic binning, comparative biology and taxonomic classification.</title>
        <authorList>
            <person name="Goeker M."/>
        </authorList>
    </citation>
    <scope>NUCLEOTIDE SEQUENCE [LARGE SCALE GENOMIC DNA]</scope>
    <source>
        <strain evidence="3 4">DSM 45480</strain>
    </source>
</reference>
<dbReference type="InterPro" id="IPR050471">
    <property type="entry name" value="AB_hydrolase"/>
</dbReference>
<dbReference type="InterPro" id="IPR000073">
    <property type="entry name" value="AB_hydrolase_1"/>
</dbReference>
<dbReference type="InterPro" id="IPR000639">
    <property type="entry name" value="Epox_hydrolase-like"/>
</dbReference>
<dbReference type="AlphaFoldDB" id="A0A316HRF7"/>
<protein>
    <submittedName>
        <fullName evidence="3">Pimeloyl-ACP methyl ester carboxylesterase</fullName>
    </submittedName>
</protein>
<dbReference type="PANTHER" id="PTHR43433:SF5">
    <property type="entry name" value="AB HYDROLASE-1 DOMAIN-CONTAINING PROTEIN"/>
    <property type="match status" value="1"/>
</dbReference>
<name>A0A316HRF7_9PSEU</name>
<dbReference type="PRINTS" id="PR00412">
    <property type="entry name" value="EPOXHYDRLASE"/>
</dbReference>
<dbReference type="Proteomes" id="UP000246005">
    <property type="component" value="Unassembled WGS sequence"/>
</dbReference>
<dbReference type="EMBL" id="QGHB01000011">
    <property type="protein sequence ID" value="PWK83247.1"/>
    <property type="molecule type" value="Genomic_DNA"/>
</dbReference>
<dbReference type="Pfam" id="PF12697">
    <property type="entry name" value="Abhydrolase_6"/>
    <property type="match status" value="1"/>
</dbReference>